<dbReference type="AlphaFoldDB" id="A0A7R8CLK7"/>
<feature type="domain" description="Fibronectin type-II" evidence="4">
    <location>
        <begin position="92"/>
        <end position="140"/>
    </location>
</feature>
<feature type="disulfide bond" evidence="3">
    <location>
        <begin position="46"/>
        <end position="73"/>
    </location>
</feature>
<dbReference type="InterPro" id="IPR000562">
    <property type="entry name" value="FN_type2_dom"/>
</dbReference>
<dbReference type="Pfam" id="PF00040">
    <property type="entry name" value="fn2"/>
    <property type="match status" value="3"/>
</dbReference>
<dbReference type="GO" id="GO:0004222">
    <property type="term" value="F:metalloendopeptidase activity"/>
    <property type="evidence" value="ECO:0007669"/>
    <property type="project" value="UniProtKB-EC"/>
</dbReference>
<dbReference type="InterPro" id="IPR036943">
    <property type="entry name" value="FN_type2_sf"/>
</dbReference>
<dbReference type="PROSITE" id="PS51092">
    <property type="entry name" value="FN2_2"/>
    <property type="match status" value="3"/>
</dbReference>
<evidence type="ECO:0000259" key="4">
    <source>
        <dbReference type="PROSITE" id="PS51092"/>
    </source>
</evidence>
<dbReference type="EMBL" id="HG994590">
    <property type="protein sequence ID" value="CAF2813150.1"/>
    <property type="molecule type" value="Genomic_DNA"/>
</dbReference>
<feature type="disulfide bond" evidence="3">
    <location>
        <begin position="111"/>
        <end position="138"/>
    </location>
</feature>
<dbReference type="InterPro" id="IPR013806">
    <property type="entry name" value="Kringle-like"/>
</dbReference>
<evidence type="ECO:0000313" key="6">
    <source>
        <dbReference type="Proteomes" id="UP000675881"/>
    </source>
</evidence>
<comment type="caution">
    <text evidence="3">Lacks conserved residue(s) required for the propagation of feature annotation.</text>
</comment>
<dbReference type="OrthoDB" id="6153550at2759"/>
<dbReference type="Proteomes" id="UP000675881">
    <property type="component" value="Chromosome 11"/>
</dbReference>
<feature type="domain" description="Fibronectin type-II" evidence="4">
    <location>
        <begin position="157"/>
        <end position="206"/>
    </location>
</feature>
<sequence length="210" mass="23174">MGHIRDMIVLFIMVAVVPTLCEGCFTTQGDLCIFPFVYNGIKFDGCTNSGYGELFWCPTAINSTGGISNIGVCRNKCPRISTTLVHTNCTTVDGRFCVFPFTYKGEKYNKCTKADSGRSFWCATSLGQFGEIKSYGECKETCNRTAFPSVEDGYQTTTGHKCIFPFAYNGDKYYECVGMNNHGDNWCATSVNILNLEVIGYGNCNDSTCL</sequence>
<evidence type="ECO:0000256" key="2">
    <source>
        <dbReference type="ARBA" id="ARBA00023157"/>
    </source>
</evidence>
<evidence type="ECO:0000256" key="3">
    <source>
        <dbReference type="PROSITE-ProRule" id="PRU00479"/>
    </source>
</evidence>
<name>A0A7R8CLK7_LEPSM</name>
<keyword evidence="5" id="KW-0378">Hydrolase</keyword>
<proteinExistence type="predicted"/>
<accession>A0A7R8CLK7</accession>
<keyword evidence="2 3" id="KW-1015">Disulfide bond</keyword>
<dbReference type="EC" id="3.4.24.24" evidence="5"/>
<dbReference type="Gene3D" id="2.10.10.10">
    <property type="entry name" value="Fibronectin, type II, collagen-binding"/>
    <property type="match status" value="3"/>
</dbReference>
<feature type="domain" description="Fibronectin type-II" evidence="4">
    <location>
        <begin position="27"/>
        <end position="75"/>
    </location>
</feature>
<evidence type="ECO:0000313" key="5">
    <source>
        <dbReference type="EMBL" id="CAF2813150.1"/>
    </source>
</evidence>
<evidence type="ECO:0000256" key="1">
    <source>
        <dbReference type="ARBA" id="ARBA00022737"/>
    </source>
</evidence>
<keyword evidence="1" id="KW-0677">Repeat</keyword>
<gene>
    <name evidence="5" type="ORF">LSAA_2828</name>
</gene>
<reference evidence="5" key="1">
    <citation type="submission" date="2021-02" db="EMBL/GenBank/DDBJ databases">
        <authorList>
            <person name="Bekaert M."/>
        </authorList>
    </citation>
    <scope>NUCLEOTIDE SEQUENCE</scope>
    <source>
        <strain evidence="5">IoA-00</strain>
    </source>
</reference>
<dbReference type="SMART" id="SM00059">
    <property type="entry name" value="FN2"/>
    <property type="match status" value="2"/>
</dbReference>
<dbReference type="SUPFAM" id="SSF57440">
    <property type="entry name" value="Kringle-like"/>
    <property type="match status" value="3"/>
</dbReference>
<organism evidence="5 6">
    <name type="scientific">Lepeophtheirus salmonis</name>
    <name type="common">Salmon louse</name>
    <name type="synonym">Caligus salmonis</name>
    <dbReference type="NCBI Taxonomy" id="72036"/>
    <lineage>
        <taxon>Eukaryota</taxon>
        <taxon>Metazoa</taxon>
        <taxon>Ecdysozoa</taxon>
        <taxon>Arthropoda</taxon>
        <taxon>Crustacea</taxon>
        <taxon>Multicrustacea</taxon>
        <taxon>Hexanauplia</taxon>
        <taxon>Copepoda</taxon>
        <taxon>Siphonostomatoida</taxon>
        <taxon>Caligidae</taxon>
        <taxon>Lepeophtheirus</taxon>
    </lineage>
</organism>
<protein>
    <submittedName>
        <fullName evidence="5">MMP2</fullName>
        <ecNumber evidence="5">3.4.24.24</ecNumber>
    </submittedName>
</protein>
<keyword evidence="6" id="KW-1185">Reference proteome</keyword>